<keyword evidence="4 9" id="KW-0347">Helicase</keyword>
<comment type="similarity">
    <text evidence="7 9">Belongs to the DEAD box helicase family.</text>
</comment>
<dbReference type="AlphaFoldDB" id="A0A401FT49"/>
<feature type="compositionally biased region" description="Low complexity" evidence="10">
    <location>
        <begin position="36"/>
        <end position="47"/>
    </location>
</feature>
<dbReference type="PROSITE" id="PS51192">
    <property type="entry name" value="HELICASE_ATP_BIND_1"/>
    <property type="match status" value="1"/>
</dbReference>
<keyword evidence="5 9" id="KW-0067">ATP-binding</keyword>
<dbReference type="GO" id="GO:0003724">
    <property type="term" value="F:RNA helicase activity"/>
    <property type="evidence" value="ECO:0007669"/>
    <property type="project" value="InterPro"/>
</dbReference>
<dbReference type="SUPFAM" id="SSF52540">
    <property type="entry name" value="P-loop containing nucleoside triphosphate hydrolases"/>
    <property type="match status" value="1"/>
</dbReference>
<feature type="short sequence motif" description="Q motif" evidence="8">
    <location>
        <begin position="114"/>
        <end position="142"/>
    </location>
</feature>
<dbReference type="GO" id="GO:0016787">
    <property type="term" value="F:hydrolase activity"/>
    <property type="evidence" value="ECO:0007669"/>
    <property type="project" value="UniProtKB-KW"/>
</dbReference>
<keyword evidence="2 9" id="KW-0547">Nucleotide-binding</keyword>
<dbReference type="RefSeq" id="WP_124327593.1">
    <property type="nucleotide sequence ID" value="NZ_BEXT01000001.1"/>
</dbReference>
<organism evidence="14 15">
    <name type="scientific">Desulfonema ishimotonii</name>
    <dbReference type="NCBI Taxonomy" id="45657"/>
    <lineage>
        <taxon>Bacteria</taxon>
        <taxon>Pseudomonadati</taxon>
        <taxon>Thermodesulfobacteriota</taxon>
        <taxon>Desulfobacteria</taxon>
        <taxon>Desulfobacterales</taxon>
        <taxon>Desulfococcaceae</taxon>
        <taxon>Desulfonema</taxon>
    </lineage>
</organism>
<dbReference type="InterPro" id="IPR023554">
    <property type="entry name" value="RNA_helicase_ATP-dep_RhlB"/>
</dbReference>
<dbReference type="CDD" id="cd00268">
    <property type="entry name" value="DEADc"/>
    <property type="match status" value="1"/>
</dbReference>
<dbReference type="InterPro" id="IPR014001">
    <property type="entry name" value="Helicase_ATP-bd"/>
</dbReference>
<evidence type="ECO:0000259" key="13">
    <source>
        <dbReference type="PROSITE" id="PS51195"/>
    </source>
</evidence>
<feature type="domain" description="DEAD-box RNA helicase Q" evidence="13">
    <location>
        <begin position="114"/>
        <end position="142"/>
    </location>
</feature>
<feature type="compositionally biased region" description="Basic and acidic residues" evidence="10">
    <location>
        <begin position="494"/>
        <end position="504"/>
    </location>
</feature>
<dbReference type="Pfam" id="PF00270">
    <property type="entry name" value="DEAD"/>
    <property type="match status" value="1"/>
</dbReference>
<feature type="compositionally biased region" description="Basic residues" evidence="10">
    <location>
        <begin position="69"/>
        <end position="81"/>
    </location>
</feature>
<keyword evidence="6" id="KW-0694">RNA-binding</keyword>
<evidence type="ECO:0000256" key="4">
    <source>
        <dbReference type="ARBA" id="ARBA00022806"/>
    </source>
</evidence>
<evidence type="ECO:0000256" key="1">
    <source>
        <dbReference type="ARBA" id="ARBA00022490"/>
    </source>
</evidence>
<gene>
    <name evidence="14" type="ORF">DENIS_1086</name>
</gene>
<evidence type="ECO:0000256" key="10">
    <source>
        <dbReference type="SAM" id="MobiDB-lite"/>
    </source>
</evidence>
<dbReference type="PROSITE" id="PS51195">
    <property type="entry name" value="Q_MOTIF"/>
    <property type="match status" value="1"/>
</dbReference>
<dbReference type="Pfam" id="PF00271">
    <property type="entry name" value="Helicase_C"/>
    <property type="match status" value="1"/>
</dbReference>
<dbReference type="PROSITE" id="PS51194">
    <property type="entry name" value="HELICASE_CTER"/>
    <property type="match status" value="1"/>
</dbReference>
<evidence type="ECO:0000256" key="2">
    <source>
        <dbReference type="ARBA" id="ARBA00022741"/>
    </source>
</evidence>
<evidence type="ECO:0000256" key="6">
    <source>
        <dbReference type="ARBA" id="ARBA00022884"/>
    </source>
</evidence>
<evidence type="ECO:0000256" key="8">
    <source>
        <dbReference type="PROSITE-ProRule" id="PRU00552"/>
    </source>
</evidence>
<dbReference type="InterPro" id="IPR044742">
    <property type="entry name" value="DEAD/DEAH_RhlB"/>
</dbReference>
<feature type="domain" description="Helicase ATP-binding" evidence="11">
    <location>
        <begin position="145"/>
        <end position="325"/>
    </location>
</feature>
<dbReference type="GO" id="GO:0003723">
    <property type="term" value="F:RNA binding"/>
    <property type="evidence" value="ECO:0007669"/>
    <property type="project" value="UniProtKB-KW"/>
</dbReference>
<keyword evidence="15" id="KW-1185">Reference proteome</keyword>
<evidence type="ECO:0000256" key="5">
    <source>
        <dbReference type="ARBA" id="ARBA00022840"/>
    </source>
</evidence>
<dbReference type="InterPro" id="IPR014014">
    <property type="entry name" value="RNA_helicase_DEAD_Q_motif"/>
</dbReference>
<proteinExistence type="inferred from homology"/>
<dbReference type="SMART" id="SM00490">
    <property type="entry name" value="HELICc"/>
    <property type="match status" value="1"/>
</dbReference>
<dbReference type="InterPro" id="IPR000629">
    <property type="entry name" value="RNA-helicase_DEAD-box_CS"/>
</dbReference>
<feature type="domain" description="Helicase C-terminal" evidence="12">
    <location>
        <begin position="336"/>
        <end position="496"/>
    </location>
</feature>
<evidence type="ECO:0000256" key="9">
    <source>
        <dbReference type="RuleBase" id="RU000492"/>
    </source>
</evidence>
<dbReference type="InterPro" id="IPR050079">
    <property type="entry name" value="DEAD_box_RNA_helicase"/>
</dbReference>
<feature type="region of interest" description="Disordered" evidence="10">
    <location>
        <begin position="494"/>
        <end position="537"/>
    </location>
</feature>
<dbReference type="InterPro" id="IPR001650">
    <property type="entry name" value="Helicase_C-like"/>
</dbReference>
<dbReference type="OrthoDB" id="9805696at2"/>
<dbReference type="PROSITE" id="PS00039">
    <property type="entry name" value="DEAD_ATP_HELICASE"/>
    <property type="match status" value="1"/>
</dbReference>
<protein>
    <submittedName>
        <fullName evidence="14">ATP-dependent RNA helicase RhlB</fullName>
    </submittedName>
</protein>
<keyword evidence="1" id="KW-0963">Cytoplasm</keyword>
<dbReference type="Proteomes" id="UP000288096">
    <property type="component" value="Unassembled WGS sequence"/>
</dbReference>
<dbReference type="EMBL" id="BEXT01000001">
    <property type="protein sequence ID" value="GBC60141.1"/>
    <property type="molecule type" value="Genomic_DNA"/>
</dbReference>
<reference evidence="15" key="2">
    <citation type="submission" date="2019-01" db="EMBL/GenBank/DDBJ databases">
        <title>Genome sequence of Desulfonema ishimotonii strain Tokyo 01.</title>
        <authorList>
            <person name="Fukui M."/>
        </authorList>
    </citation>
    <scope>NUCLEOTIDE SEQUENCE [LARGE SCALE GENOMIC DNA]</scope>
    <source>
        <strain evidence="15">Tokyo 01</strain>
    </source>
</reference>
<evidence type="ECO:0000313" key="14">
    <source>
        <dbReference type="EMBL" id="GBC60141.1"/>
    </source>
</evidence>
<sequence length="537" mass="60297">MVKSFIKQIRNTLRIFSKADQKKKAEASDKNPARISADSDAVAAAPSEPSPPAKQVRPDVAETEPASPPKKRRRRRKKKKSTDKAPVPQTADLIAAHKEWDVSQFDVPPAEGKTRFHDLDLPGEILHAVADLGFQYCSPIQSEVLPGTLAGKDASGQAQTGTGKTAAFLITAFSHIIRNPIVKDQQPGTPRVLILAPTRELVIQIAEEARLLIKYYPAEVVTVFGGMDYQKQRRQLTEGHVDIVVGTPGRLIDFCQHDDLRLGKIEILIIDEADRLVDMGFMPQVRRIVRYTSHKDRRQTLFFSATMTGEVERLSSQWTNDPLMVEIEPEQVEVSSVEQIIYLITGREKNALLYNIITRQDLKRVIVFCNRRAETQRLGDLLARYGVSCAIISGDVPQKKRLRTLENFRAGNVRVLIATDVAGRGIHVEGISHVINYTIPHEPENYVHRIGRTGRAGATGTSISFACEEDSFYIPAIEEFLGHELHCSQPDEEWLRLPKPEPRKSAPRKQNSDRRRRRPSRPPGKPPEAQIRLGLRS</sequence>
<dbReference type="Gene3D" id="3.40.50.300">
    <property type="entry name" value="P-loop containing nucleotide triphosphate hydrolases"/>
    <property type="match status" value="2"/>
</dbReference>
<evidence type="ECO:0000313" key="15">
    <source>
        <dbReference type="Proteomes" id="UP000288096"/>
    </source>
</evidence>
<dbReference type="InterPro" id="IPR027417">
    <property type="entry name" value="P-loop_NTPase"/>
</dbReference>
<dbReference type="GO" id="GO:0005829">
    <property type="term" value="C:cytosol"/>
    <property type="evidence" value="ECO:0007669"/>
    <property type="project" value="TreeGrafter"/>
</dbReference>
<dbReference type="HAMAP" id="MF_00661">
    <property type="entry name" value="DEAD_helicase_RhlB"/>
    <property type="match status" value="1"/>
</dbReference>
<dbReference type="PANTHER" id="PTHR47959:SF10">
    <property type="entry name" value="ATP-DEPENDENT RNA HELICASE RHLB"/>
    <property type="match status" value="1"/>
</dbReference>
<evidence type="ECO:0000256" key="7">
    <source>
        <dbReference type="ARBA" id="ARBA00038437"/>
    </source>
</evidence>
<dbReference type="SMART" id="SM00487">
    <property type="entry name" value="DEXDc"/>
    <property type="match status" value="1"/>
</dbReference>
<evidence type="ECO:0000259" key="12">
    <source>
        <dbReference type="PROSITE" id="PS51194"/>
    </source>
</evidence>
<reference evidence="15" key="1">
    <citation type="submission" date="2017-11" db="EMBL/GenBank/DDBJ databases">
        <authorList>
            <person name="Watanabe M."/>
            <person name="Kojima H."/>
        </authorList>
    </citation>
    <scope>NUCLEOTIDE SEQUENCE [LARGE SCALE GENOMIC DNA]</scope>
    <source>
        <strain evidence="15">Tokyo 01</strain>
    </source>
</reference>
<feature type="compositionally biased region" description="Basic and acidic residues" evidence="10">
    <location>
        <begin position="18"/>
        <end position="32"/>
    </location>
</feature>
<evidence type="ECO:0000259" key="11">
    <source>
        <dbReference type="PROSITE" id="PS51192"/>
    </source>
</evidence>
<accession>A0A401FT49</accession>
<dbReference type="PANTHER" id="PTHR47959">
    <property type="entry name" value="ATP-DEPENDENT RNA HELICASE RHLE-RELATED"/>
    <property type="match status" value="1"/>
</dbReference>
<name>A0A401FT49_9BACT</name>
<dbReference type="CDD" id="cd18787">
    <property type="entry name" value="SF2_C_DEAD"/>
    <property type="match status" value="1"/>
</dbReference>
<dbReference type="InterPro" id="IPR011545">
    <property type="entry name" value="DEAD/DEAH_box_helicase_dom"/>
</dbReference>
<dbReference type="GO" id="GO:0005524">
    <property type="term" value="F:ATP binding"/>
    <property type="evidence" value="ECO:0007669"/>
    <property type="project" value="UniProtKB-KW"/>
</dbReference>
<feature type="region of interest" description="Disordered" evidence="10">
    <location>
        <begin position="18"/>
        <end position="91"/>
    </location>
</feature>
<evidence type="ECO:0000256" key="3">
    <source>
        <dbReference type="ARBA" id="ARBA00022801"/>
    </source>
</evidence>
<keyword evidence="3 9" id="KW-0378">Hydrolase</keyword>
<comment type="caution">
    <text evidence="14">The sequence shown here is derived from an EMBL/GenBank/DDBJ whole genome shotgun (WGS) entry which is preliminary data.</text>
</comment>